<protein>
    <recommendedName>
        <fullName evidence="7">Toprim domain-containing protein</fullName>
    </recommendedName>
</protein>
<dbReference type="SUPFAM" id="SSF111304">
    <property type="entry name" value="Recombination protein RecR"/>
    <property type="match status" value="1"/>
</dbReference>
<dbReference type="EMBL" id="UINC01000222">
    <property type="protein sequence ID" value="SUZ51462.1"/>
    <property type="molecule type" value="Genomic_DNA"/>
</dbReference>
<dbReference type="GO" id="GO:0008270">
    <property type="term" value="F:zinc ion binding"/>
    <property type="evidence" value="ECO:0007669"/>
    <property type="project" value="UniProtKB-KW"/>
</dbReference>
<dbReference type="SMART" id="SM00278">
    <property type="entry name" value="HhH1"/>
    <property type="match status" value="1"/>
</dbReference>
<dbReference type="HAMAP" id="MF_00017">
    <property type="entry name" value="RecR"/>
    <property type="match status" value="1"/>
</dbReference>
<proteinExistence type="inferred from homology"/>
<evidence type="ECO:0000256" key="4">
    <source>
        <dbReference type="ARBA" id="ARBA00022833"/>
    </source>
</evidence>
<dbReference type="NCBIfam" id="TIGR00615">
    <property type="entry name" value="recR"/>
    <property type="match status" value="1"/>
</dbReference>
<dbReference type="Gene3D" id="6.10.250.240">
    <property type="match status" value="1"/>
</dbReference>
<dbReference type="InterPro" id="IPR023627">
    <property type="entry name" value="Rcmb_RecR"/>
</dbReference>
<feature type="domain" description="Toprim" evidence="7">
    <location>
        <begin position="77"/>
        <end position="174"/>
    </location>
</feature>
<evidence type="ECO:0000259" key="7">
    <source>
        <dbReference type="PROSITE" id="PS50880"/>
    </source>
</evidence>
<dbReference type="GO" id="GO:0006281">
    <property type="term" value="P:DNA repair"/>
    <property type="evidence" value="ECO:0007669"/>
    <property type="project" value="UniProtKB-KW"/>
</dbReference>
<dbReference type="PROSITE" id="PS50880">
    <property type="entry name" value="TOPRIM"/>
    <property type="match status" value="1"/>
</dbReference>
<dbReference type="PANTHER" id="PTHR30446">
    <property type="entry name" value="RECOMBINATION PROTEIN RECR"/>
    <property type="match status" value="1"/>
</dbReference>
<sequence length="199" mass="21418">MSVIDQLSSELARLPGIGPKTALRLVHYLMKGSKHDIHKLSQLVVELAEKIRPCGVCGNFSEEERCQVCSDPGRDHSIICVVEEAYEVGSIERTGQYRGLFHVLGGKLSPLDGVGPDELNINGLLERIQCSNGEIGEVILATNASVEGEATAVYLEHEIRTLGPSVTRLARGIPVGGDLEYIDGNTIAQALAGRREMGS</sequence>
<dbReference type="PROSITE" id="PS01300">
    <property type="entry name" value="RECR"/>
    <property type="match status" value="1"/>
</dbReference>
<evidence type="ECO:0000256" key="6">
    <source>
        <dbReference type="ARBA" id="ARBA00023204"/>
    </source>
</evidence>
<dbReference type="InterPro" id="IPR006171">
    <property type="entry name" value="TOPRIM_dom"/>
</dbReference>
<organism evidence="8">
    <name type="scientific">marine metagenome</name>
    <dbReference type="NCBI Taxonomy" id="408172"/>
    <lineage>
        <taxon>unclassified sequences</taxon>
        <taxon>metagenomes</taxon>
        <taxon>ecological metagenomes</taxon>
    </lineage>
</organism>
<keyword evidence="5" id="KW-0233">DNA recombination</keyword>
<dbReference type="PANTHER" id="PTHR30446:SF0">
    <property type="entry name" value="RECOMBINATION PROTEIN RECR"/>
    <property type="match status" value="1"/>
</dbReference>
<dbReference type="AlphaFoldDB" id="A0A381NA41"/>
<dbReference type="Gene3D" id="1.10.8.420">
    <property type="entry name" value="RecR Domain 1"/>
    <property type="match status" value="1"/>
</dbReference>
<evidence type="ECO:0000256" key="3">
    <source>
        <dbReference type="ARBA" id="ARBA00022771"/>
    </source>
</evidence>
<dbReference type="Pfam" id="PF21176">
    <property type="entry name" value="RecR_HhH"/>
    <property type="match status" value="1"/>
</dbReference>
<dbReference type="Gene3D" id="3.30.60.80">
    <property type="match status" value="1"/>
</dbReference>
<dbReference type="Pfam" id="PF21175">
    <property type="entry name" value="RecR_C"/>
    <property type="match status" value="1"/>
</dbReference>
<dbReference type="InterPro" id="IPR015967">
    <property type="entry name" value="Rcmb_RecR_Znf"/>
</dbReference>
<dbReference type="SMART" id="SM00493">
    <property type="entry name" value="TOPRIM"/>
    <property type="match status" value="1"/>
</dbReference>
<dbReference type="Gene3D" id="3.40.1360.10">
    <property type="match status" value="1"/>
</dbReference>
<dbReference type="Pfam" id="PF02132">
    <property type="entry name" value="RecR_ZnF"/>
    <property type="match status" value="1"/>
</dbReference>
<dbReference type="InterPro" id="IPR034137">
    <property type="entry name" value="TOPRIM_RecR"/>
</dbReference>
<dbReference type="GO" id="GO:0003677">
    <property type="term" value="F:DNA binding"/>
    <property type="evidence" value="ECO:0007669"/>
    <property type="project" value="InterPro"/>
</dbReference>
<accession>A0A381NA41</accession>
<keyword evidence="4" id="KW-0862">Zinc</keyword>
<keyword evidence="6" id="KW-0234">DNA repair</keyword>
<dbReference type="Pfam" id="PF13662">
    <property type="entry name" value="Toprim_4"/>
    <property type="match status" value="1"/>
</dbReference>
<evidence type="ECO:0000256" key="2">
    <source>
        <dbReference type="ARBA" id="ARBA00022763"/>
    </source>
</evidence>
<name>A0A381NA41_9ZZZZ</name>
<keyword evidence="2" id="KW-0227">DNA damage</keyword>
<evidence type="ECO:0000256" key="1">
    <source>
        <dbReference type="ARBA" id="ARBA00022723"/>
    </source>
</evidence>
<dbReference type="CDD" id="cd01025">
    <property type="entry name" value="TOPRIM_recR"/>
    <property type="match status" value="1"/>
</dbReference>
<evidence type="ECO:0000256" key="5">
    <source>
        <dbReference type="ARBA" id="ARBA00023172"/>
    </source>
</evidence>
<keyword evidence="3" id="KW-0863">Zinc-finger</keyword>
<reference evidence="8" key="1">
    <citation type="submission" date="2018-05" db="EMBL/GenBank/DDBJ databases">
        <authorList>
            <person name="Lanie J.A."/>
            <person name="Ng W.-L."/>
            <person name="Kazmierczak K.M."/>
            <person name="Andrzejewski T.M."/>
            <person name="Davidsen T.M."/>
            <person name="Wayne K.J."/>
            <person name="Tettelin H."/>
            <person name="Glass J.I."/>
            <person name="Rusch D."/>
            <person name="Podicherti R."/>
            <person name="Tsui H.-C.T."/>
            <person name="Winkler M.E."/>
        </authorList>
    </citation>
    <scope>NUCLEOTIDE SEQUENCE</scope>
</reference>
<dbReference type="GO" id="GO:0006310">
    <property type="term" value="P:DNA recombination"/>
    <property type="evidence" value="ECO:0007669"/>
    <property type="project" value="UniProtKB-KW"/>
</dbReference>
<dbReference type="InterPro" id="IPR003583">
    <property type="entry name" value="Hlx-hairpin-Hlx_DNA-bd_motif"/>
</dbReference>
<keyword evidence="1" id="KW-0479">Metal-binding</keyword>
<dbReference type="InterPro" id="IPR000093">
    <property type="entry name" value="DNA_Rcmb_RecR"/>
</dbReference>
<gene>
    <name evidence="8" type="ORF">METZ01_LOCUS4316</name>
</gene>
<evidence type="ECO:0000313" key="8">
    <source>
        <dbReference type="EMBL" id="SUZ51462.1"/>
    </source>
</evidence>